<evidence type="ECO:0000313" key="1">
    <source>
        <dbReference type="EMBL" id="BAC97705.1"/>
    </source>
</evidence>
<dbReference type="Proteomes" id="UP000002675">
    <property type="component" value="Chromosome II"/>
</dbReference>
<proteinExistence type="predicted"/>
<name>Q7MBR1_VIBVY</name>
<dbReference type="EMBL" id="BA000038">
    <property type="protein sequence ID" value="BAC97705.1"/>
    <property type="molecule type" value="Genomic_DNA"/>
</dbReference>
<dbReference type="HOGENOM" id="CLU_2048768_0_0_6"/>
<accession>Q7MBR1</accession>
<evidence type="ECO:0000313" key="2">
    <source>
        <dbReference type="Proteomes" id="UP000002675"/>
    </source>
</evidence>
<sequence>MAKARSFTLNEKVSFPINSLPRKSMKVPGVFEWYLLGNLDLVNHFTTRTETFPGTAMIVAMSREVCVDLYNAIVAVKPDWHSADPAKGVIKIVMTGSASDKAKMLPQLHDKKTQKLFEAR</sequence>
<organism evidence="1 2">
    <name type="scientific">Vibrio vulnificus (strain YJ016)</name>
    <dbReference type="NCBI Taxonomy" id="196600"/>
    <lineage>
        <taxon>Bacteria</taxon>
        <taxon>Pseudomonadati</taxon>
        <taxon>Pseudomonadota</taxon>
        <taxon>Gammaproteobacteria</taxon>
        <taxon>Vibrionales</taxon>
        <taxon>Vibrionaceae</taxon>
        <taxon>Vibrio</taxon>
    </lineage>
</organism>
<gene>
    <name evidence="1" type="ordered locus">VVA1679</name>
</gene>
<dbReference type="AlphaFoldDB" id="Q7MBR1"/>
<protein>
    <submittedName>
        <fullName evidence="1">Type I site-specific restriction-modification system, R (Restriction) subunit</fullName>
    </submittedName>
</protein>
<reference evidence="1 2" key="1">
    <citation type="journal article" date="2003" name="Genome Res.">
        <title>Comparative genome analysis of Vibrio vulnificus, a marine pathogen.</title>
        <authorList>
            <person name="Chen C.Y."/>
            <person name="Wu K.M."/>
            <person name="Chang Y.C."/>
            <person name="Chang C.H."/>
            <person name="Tsai H.C."/>
            <person name="Liao T.L."/>
            <person name="Liu Y.M."/>
            <person name="Chen H.J."/>
            <person name="Shen A.B."/>
            <person name="Li J.C."/>
            <person name="Su T.L."/>
            <person name="Shao C.P."/>
            <person name="Lee C.T."/>
            <person name="Hor L.I."/>
            <person name="Tsai S.F."/>
        </authorList>
    </citation>
    <scope>NUCLEOTIDE SEQUENCE [LARGE SCALE GENOMIC DNA]</scope>
    <source>
        <strain evidence="1 2">YJ016</strain>
    </source>
</reference>
<dbReference type="KEGG" id="vvy:VVA1679"/>